<dbReference type="AlphaFoldDB" id="A0A2T3HP48"/>
<evidence type="ECO:0000313" key="1">
    <source>
        <dbReference type="EMBL" id="PST84228.1"/>
    </source>
</evidence>
<dbReference type="Gene3D" id="3.30.300.20">
    <property type="match status" value="1"/>
</dbReference>
<gene>
    <name evidence="1" type="ORF">C7T94_05765</name>
</gene>
<name>A0A2T3HP48_9SPHI</name>
<keyword evidence="2" id="KW-1185">Reference proteome</keyword>
<proteinExistence type="predicted"/>
<evidence type="ECO:0000313" key="2">
    <source>
        <dbReference type="Proteomes" id="UP000240912"/>
    </source>
</evidence>
<dbReference type="OrthoDB" id="9795405at2"/>
<sequence length="158" mass="17785">MLKLHEYATHLTWTGNRGSGTMDYRSYDRDYTLSINDKPDILGSSDAQFLGNKHRHNPEDLLVASLSSCHMLWYLHLCSKHDIVVIEYRDAATGKMEEGPDGSGRFVEVTLRPEVRISAASKKEKAQALHAEANRMCFIANSCNFPVKHEAVCTAEDE</sequence>
<dbReference type="Pfam" id="PF02566">
    <property type="entry name" value="OsmC"/>
    <property type="match status" value="1"/>
</dbReference>
<dbReference type="InterPro" id="IPR015946">
    <property type="entry name" value="KH_dom-like_a/b"/>
</dbReference>
<reference evidence="1 2" key="1">
    <citation type="submission" date="2018-03" db="EMBL/GenBank/DDBJ databases">
        <authorList>
            <person name="Keele B.F."/>
        </authorList>
    </citation>
    <scope>NUCLEOTIDE SEQUENCE [LARGE SCALE GENOMIC DNA]</scope>
    <source>
        <strain evidence="1 2">YL28-9</strain>
    </source>
</reference>
<dbReference type="PANTHER" id="PTHR42830:SF2">
    <property type="entry name" value="OSMC_OHR FAMILY PROTEIN"/>
    <property type="match status" value="1"/>
</dbReference>
<dbReference type="EMBL" id="PYLS01000004">
    <property type="protein sequence ID" value="PST84228.1"/>
    <property type="molecule type" value="Genomic_DNA"/>
</dbReference>
<organism evidence="1 2">
    <name type="scientific">Pedobacter yulinensis</name>
    <dbReference type="NCBI Taxonomy" id="2126353"/>
    <lineage>
        <taxon>Bacteria</taxon>
        <taxon>Pseudomonadati</taxon>
        <taxon>Bacteroidota</taxon>
        <taxon>Sphingobacteriia</taxon>
        <taxon>Sphingobacteriales</taxon>
        <taxon>Sphingobacteriaceae</taxon>
        <taxon>Pedobacter</taxon>
    </lineage>
</organism>
<protein>
    <submittedName>
        <fullName evidence="1">Peroxiredoxin</fullName>
    </submittedName>
</protein>
<dbReference type="SUPFAM" id="SSF82784">
    <property type="entry name" value="OsmC-like"/>
    <property type="match status" value="1"/>
</dbReference>
<dbReference type="PANTHER" id="PTHR42830">
    <property type="entry name" value="OSMOTICALLY INDUCIBLE FAMILY PROTEIN"/>
    <property type="match status" value="1"/>
</dbReference>
<dbReference type="InterPro" id="IPR036102">
    <property type="entry name" value="OsmC/Ohrsf"/>
</dbReference>
<accession>A0A2T3HP48</accession>
<dbReference type="InterPro" id="IPR003718">
    <property type="entry name" value="OsmC/Ohr_fam"/>
</dbReference>
<dbReference type="RefSeq" id="WP_107214327.1">
    <property type="nucleotide sequence ID" value="NZ_KZ686268.1"/>
</dbReference>
<comment type="caution">
    <text evidence="1">The sequence shown here is derived from an EMBL/GenBank/DDBJ whole genome shotgun (WGS) entry which is preliminary data.</text>
</comment>
<dbReference type="Proteomes" id="UP000240912">
    <property type="component" value="Unassembled WGS sequence"/>
</dbReference>
<dbReference type="InterPro" id="IPR052707">
    <property type="entry name" value="OsmC_Ohr_Peroxiredoxin"/>
</dbReference>